<keyword evidence="5" id="KW-1185">Reference proteome</keyword>
<dbReference type="PANTHER" id="PTHR45679:SF5">
    <property type="entry name" value="ER DEGRADATION-ENHANCING ALPHA-MANNOSIDASE-LIKE PROTEIN 1"/>
    <property type="match status" value="1"/>
</dbReference>
<dbReference type="GeneID" id="73467873"/>
<dbReference type="EMBL" id="JAGSYN010000050">
    <property type="protein sequence ID" value="KAG7665384.1"/>
    <property type="molecule type" value="Genomic_DNA"/>
</dbReference>
<accession>A0A8J5QGK8</accession>
<comment type="caution">
    <text evidence="4">The sequence shown here is derived from an EMBL/GenBank/DDBJ whole genome shotgun (WGS) entry which is preliminary data.</text>
</comment>
<dbReference type="Proteomes" id="UP000694255">
    <property type="component" value="Unassembled WGS sequence"/>
</dbReference>
<dbReference type="InterPro" id="IPR001382">
    <property type="entry name" value="Glyco_hydro_47"/>
</dbReference>
<name>A0A8J5QGK8_9ASCO</name>
<feature type="active site" evidence="1">
    <location>
        <position position="293"/>
    </location>
</feature>
<dbReference type="InterPro" id="IPR044674">
    <property type="entry name" value="EDEM1/2/3"/>
</dbReference>
<dbReference type="GO" id="GO:0044322">
    <property type="term" value="C:endoplasmic reticulum quality control compartment"/>
    <property type="evidence" value="ECO:0007669"/>
    <property type="project" value="GOC"/>
</dbReference>
<dbReference type="AlphaFoldDB" id="A0A8J5QGK8"/>
<dbReference type="GO" id="GO:0016020">
    <property type="term" value="C:membrane"/>
    <property type="evidence" value="ECO:0007669"/>
    <property type="project" value="InterPro"/>
</dbReference>
<keyword evidence="2" id="KW-0479">Metal-binding</keyword>
<dbReference type="PANTHER" id="PTHR45679">
    <property type="entry name" value="ER DEGRADATION-ENHANCING ALPHA-MANNOSIDASE-LIKE PROTEIN 2"/>
    <property type="match status" value="1"/>
</dbReference>
<feature type="binding site" evidence="2">
    <location>
        <position position="515"/>
    </location>
    <ligand>
        <name>Ca(2+)</name>
        <dbReference type="ChEBI" id="CHEBI:29108"/>
    </ligand>
</feature>
<gene>
    <name evidence="4" type="ORF">J8A68_001072</name>
</gene>
<feature type="active site" description="Proton donor" evidence="1">
    <location>
        <position position="139"/>
    </location>
</feature>
<dbReference type="RefSeq" id="XP_049265616.1">
    <property type="nucleotide sequence ID" value="XM_049404686.1"/>
</dbReference>
<evidence type="ECO:0000256" key="3">
    <source>
        <dbReference type="SAM" id="SignalP"/>
    </source>
</evidence>
<dbReference type="GO" id="GO:0005509">
    <property type="term" value="F:calcium ion binding"/>
    <property type="evidence" value="ECO:0007669"/>
    <property type="project" value="InterPro"/>
</dbReference>
<evidence type="ECO:0000256" key="2">
    <source>
        <dbReference type="PIRSR" id="PIRSR601382-2"/>
    </source>
</evidence>
<organism evidence="4 5">
    <name type="scientific">[Candida] subhashii</name>
    <dbReference type="NCBI Taxonomy" id="561895"/>
    <lineage>
        <taxon>Eukaryota</taxon>
        <taxon>Fungi</taxon>
        <taxon>Dikarya</taxon>
        <taxon>Ascomycota</taxon>
        <taxon>Saccharomycotina</taxon>
        <taxon>Pichiomycetes</taxon>
        <taxon>Debaryomycetaceae</taxon>
        <taxon>Spathaspora</taxon>
    </lineage>
</organism>
<proteinExistence type="predicted"/>
<keyword evidence="3" id="KW-0732">Signal</keyword>
<protein>
    <recommendedName>
        <fullName evidence="6">Alpha-1,2-Mannosidase</fullName>
    </recommendedName>
</protein>
<feature type="active site" evidence="1">
    <location>
        <position position="423"/>
    </location>
</feature>
<evidence type="ECO:0000313" key="5">
    <source>
        <dbReference type="Proteomes" id="UP000694255"/>
    </source>
</evidence>
<dbReference type="Pfam" id="PF01532">
    <property type="entry name" value="Glyco_hydro_47"/>
    <property type="match status" value="1"/>
</dbReference>
<dbReference type="GO" id="GO:0004571">
    <property type="term" value="F:mannosyl-oligosaccharide 1,2-alpha-mannosidase activity"/>
    <property type="evidence" value="ECO:0007669"/>
    <property type="project" value="InterPro"/>
</dbReference>
<dbReference type="OrthoDB" id="8118055at2759"/>
<evidence type="ECO:0008006" key="6">
    <source>
        <dbReference type="Google" id="ProtNLM"/>
    </source>
</evidence>
<dbReference type="GO" id="GO:1904380">
    <property type="term" value="P:endoplasmic reticulum mannose trimming"/>
    <property type="evidence" value="ECO:0007669"/>
    <property type="project" value="InterPro"/>
</dbReference>
<comment type="cofactor">
    <cofactor evidence="2">
        <name>Ca(2+)</name>
        <dbReference type="ChEBI" id="CHEBI:29108"/>
    </cofactor>
</comment>
<evidence type="ECO:0000256" key="1">
    <source>
        <dbReference type="PIRSR" id="PIRSR601382-1"/>
    </source>
</evidence>
<sequence>MSLRYEWEKLLIVVLSVIVLCDSTTAYSPFNSSFTPDHIRYLQQETKELYDHAWSSYMTYGFPADEVTPITCQPLGPDYTNALNTHRNDAMANVSLTVLDNLDTLIIMQDWDSLEFILEYMKSNQQGWFEQDTIVQVFEMTIRSLGGLLSAHLLLTDINLTLLPSPAYDRFKEICQSYDGFLLHMAHDLGLRLIPSYKTTTNIPMPRINLAKGLSKIPSHLQIGACTAGATTPILEFTLLSRLTGDYQFEYYTQLTFWKLWSSKSVLHLLPMSINTIKNEWADAITGVGASIDSFYEYAAKGAILFNDDYMWEVFKVSYRALLTHSAEGGGEFDGTMIFSNVNTEEGASFGDWIDSLGAFWPGLQVLTGQVKDAIKTHAVYLKIWDYFDSIPERWVFRYYNPRKKFNKSEDAIELQWYALRPEFIESTYYLYRATRDPMYLQIGERVLNLFRDRYMTECGFSGLQDVTTGSRQDRMETFVIGESIKYLYLLFDTKDELFLHDPKIMNNKNWIFSTEAHPLWLNKDLDLLGIFKNSSILNDDNLMQKNLYEKFIINNSTISQTSKDLINAPVSTFLRNLTLVKRGNSPIPGVPTYIHKRDPLETRFDHCELNPWHTYPDSFLESNYYKWDHLFSADYLYNKSLIKPKYLSKSNLDGSYIELTKPFYDKFTMFNHKHKQLYLQCPRPATTRQYDVFWLDIKECNQIEVSEIYFDKTPVDDDDDVLMISGDLWAPEFRSLKISFEELMPGQIDTRNRLISQEYIDSVENPTNKDNGVCDTATKGLLRILRINGVYVKAGVMIWTKPFEVSEQSFISIQEDSRVVINGQVVENLMVWPGV</sequence>
<keyword evidence="2" id="KW-0106">Calcium</keyword>
<feature type="active site" description="Proton donor" evidence="1">
    <location>
        <position position="393"/>
    </location>
</feature>
<feature type="chain" id="PRO_5035313639" description="Alpha-1,2-Mannosidase" evidence="3">
    <location>
        <begin position="27"/>
        <end position="836"/>
    </location>
</feature>
<feature type="signal peptide" evidence="3">
    <location>
        <begin position="1"/>
        <end position="26"/>
    </location>
</feature>
<reference evidence="4 5" key="1">
    <citation type="journal article" date="2021" name="DNA Res.">
        <title>Genome analysis of Candida subhashii reveals its hybrid nature and dual mitochondrial genome conformations.</title>
        <authorList>
            <person name="Mixao V."/>
            <person name="Hegedusova E."/>
            <person name="Saus E."/>
            <person name="Pryszcz L.P."/>
            <person name="Cillingova A."/>
            <person name="Nosek J."/>
            <person name="Gabaldon T."/>
        </authorList>
    </citation>
    <scope>NUCLEOTIDE SEQUENCE [LARGE SCALE GENOMIC DNA]</scope>
    <source>
        <strain evidence="4 5">CBS 10753</strain>
    </source>
</reference>
<evidence type="ECO:0000313" key="4">
    <source>
        <dbReference type="EMBL" id="KAG7665384.1"/>
    </source>
</evidence>